<dbReference type="Pfam" id="PF13977">
    <property type="entry name" value="TetR_C_6"/>
    <property type="match status" value="1"/>
</dbReference>
<dbReference type="InterPro" id="IPR050109">
    <property type="entry name" value="HTH-type_TetR-like_transc_reg"/>
</dbReference>
<dbReference type="InterPro" id="IPR039538">
    <property type="entry name" value="BetI_C"/>
</dbReference>
<feature type="domain" description="HTH tetR-type" evidence="7">
    <location>
        <begin position="23"/>
        <end position="83"/>
    </location>
</feature>
<keyword evidence="9" id="KW-1185">Reference proteome</keyword>
<evidence type="ECO:0000256" key="6">
    <source>
        <dbReference type="SAM" id="MobiDB-lite"/>
    </source>
</evidence>
<dbReference type="Proteomes" id="UP000198688">
    <property type="component" value="Chromosome I"/>
</dbReference>
<protein>
    <submittedName>
        <fullName evidence="8">DNA-binding transcriptional regulator, AcrR family</fullName>
    </submittedName>
</protein>
<dbReference type="PROSITE" id="PS50977">
    <property type="entry name" value="HTH_TETR_2"/>
    <property type="match status" value="1"/>
</dbReference>
<evidence type="ECO:0000313" key="8">
    <source>
        <dbReference type="EMBL" id="SDS27853.1"/>
    </source>
</evidence>
<dbReference type="PRINTS" id="PR00455">
    <property type="entry name" value="HTHTETR"/>
</dbReference>
<evidence type="ECO:0000256" key="2">
    <source>
        <dbReference type="ARBA" id="ARBA00023015"/>
    </source>
</evidence>
<name>A0A1H1QWV8_9ACTN</name>
<dbReference type="AlphaFoldDB" id="A0A1H1QWV8"/>
<dbReference type="STRING" id="113562.SAMN04489716_0425"/>
<dbReference type="InterPro" id="IPR001647">
    <property type="entry name" value="HTH_TetR"/>
</dbReference>
<dbReference type="InterPro" id="IPR009057">
    <property type="entry name" value="Homeodomain-like_sf"/>
</dbReference>
<dbReference type="OrthoDB" id="7505659at2"/>
<feature type="region of interest" description="Disordered" evidence="6">
    <location>
        <begin position="1"/>
        <end position="22"/>
    </location>
</feature>
<gene>
    <name evidence="8" type="ORF">SAMN04489716_0425</name>
</gene>
<dbReference type="PANTHER" id="PTHR30055">
    <property type="entry name" value="HTH-TYPE TRANSCRIPTIONAL REGULATOR RUTR"/>
    <property type="match status" value="1"/>
</dbReference>
<keyword evidence="4" id="KW-0804">Transcription</keyword>
<dbReference type="GO" id="GO:0000976">
    <property type="term" value="F:transcription cis-regulatory region binding"/>
    <property type="evidence" value="ECO:0007669"/>
    <property type="project" value="TreeGrafter"/>
</dbReference>
<feature type="DNA-binding region" description="H-T-H motif" evidence="5">
    <location>
        <begin position="46"/>
        <end position="65"/>
    </location>
</feature>
<dbReference type="RefSeq" id="WP_092541092.1">
    <property type="nucleotide sequence ID" value="NZ_BOMJ01000040.1"/>
</dbReference>
<reference evidence="8 9" key="1">
    <citation type="submission" date="2016-10" db="EMBL/GenBank/DDBJ databases">
        <authorList>
            <person name="de Groot N.N."/>
        </authorList>
    </citation>
    <scope>NUCLEOTIDE SEQUENCE [LARGE SCALE GENOMIC DNA]</scope>
    <source>
        <strain evidence="8 9">DSM 43941</strain>
    </source>
</reference>
<evidence type="ECO:0000256" key="1">
    <source>
        <dbReference type="ARBA" id="ARBA00022491"/>
    </source>
</evidence>
<dbReference type="GO" id="GO:0003700">
    <property type="term" value="F:DNA-binding transcription factor activity"/>
    <property type="evidence" value="ECO:0007669"/>
    <property type="project" value="TreeGrafter"/>
</dbReference>
<dbReference type="PANTHER" id="PTHR30055:SF234">
    <property type="entry name" value="HTH-TYPE TRANSCRIPTIONAL REGULATOR BETI"/>
    <property type="match status" value="1"/>
</dbReference>
<keyword evidence="1" id="KW-0678">Repressor</keyword>
<evidence type="ECO:0000256" key="4">
    <source>
        <dbReference type="ARBA" id="ARBA00023163"/>
    </source>
</evidence>
<dbReference type="SUPFAM" id="SSF48498">
    <property type="entry name" value="Tetracyclin repressor-like, C-terminal domain"/>
    <property type="match status" value="1"/>
</dbReference>
<evidence type="ECO:0000313" key="9">
    <source>
        <dbReference type="Proteomes" id="UP000198688"/>
    </source>
</evidence>
<dbReference type="InterPro" id="IPR036271">
    <property type="entry name" value="Tet_transcr_reg_TetR-rel_C_sf"/>
</dbReference>
<accession>A0A1H1QWV8</accession>
<keyword evidence="3 5" id="KW-0238">DNA-binding</keyword>
<dbReference type="EMBL" id="LT629758">
    <property type="protein sequence ID" value="SDS27853.1"/>
    <property type="molecule type" value="Genomic_DNA"/>
</dbReference>
<evidence type="ECO:0000259" key="7">
    <source>
        <dbReference type="PROSITE" id="PS50977"/>
    </source>
</evidence>
<evidence type="ECO:0000256" key="3">
    <source>
        <dbReference type="ARBA" id="ARBA00023125"/>
    </source>
</evidence>
<organism evidence="8 9">
    <name type="scientific">Actinoplanes derwentensis</name>
    <dbReference type="NCBI Taxonomy" id="113562"/>
    <lineage>
        <taxon>Bacteria</taxon>
        <taxon>Bacillati</taxon>
        <taxon>Actinomycetota</taxon>
        <taxon>Actinomycetes</taxon>
        <taxon>Micromonosporales</taxon>
        <taxon>Micromonosporaceae</taxon>
        <taxon>Actinoplanes</taxon>
    </lineage>
</organism>
<proteinExistence type="predicted"/>
<dbReference type="SUPFAM" id="SSF46689">
    <property type="entry name" value="Homeodomain-like"/>
    <property type="match status" value="1"/>
</dbReference>
<keyword evidence="2" id="KW-0805">Transcription regulation</keyword>
<evidence type="ECO:0000256" key="5">
    <source>
        <dbReference type="PROSITE-ProRule" id="PRU00335"/>
    </source>
</evidence>
<sequence>MISRDDRATAAPPRSRGPYAKTRKVRESIIEAAVEVFAATGYHAAAMKEIAQRAGLSEGGLAHHFTSKTDLLFEILERREARAGTQITRLTGIVMLLAMVDIVAEDNRTPGMVELHTTLAAEATSPGHPSHEHYLKRYANVRLVVRNAFETLAEAGVLDTTLTPAELAASFVALSDGLQLQWLYHPDEVNPVATLSAFLRSVAPRVAPSS</sequence>
<dbReference type="Gene3D" id="1.10.357.10">
    <property type="entry name" value="Tetracycline Repressor, domain 2"/>
    <property type="match status" value="1"/>
</dbReference>
<dbReference type="Pfam" id="PF00440">
    <property type="entry name" value="TetR_N"/>
    <property type="match status" value="1"/>
</dbReference>